<evidence type="ECO:0000313" key="1">
    <source>
        <dbReference type="EMBL" id="KAH7951237.1"/>
    </source>
</evidence>
<reference evidence="1" key="1">
    <citation type="journal article" date="2020" name="Cell">
        <title>Large-Scale Comparative Analyses of Tick Genomes Elucidate Their Genetic Diversity and Vector Capacities.</title>
        <authorList>
            <consortium name="Tick Genome and Microbiome Consortium (TIGMIC)"/>
            <person name="Jia N."/>
            <person name="Wang J."/>
            <person name="Shi W."/>
            <person name="Du L."/>
            <person name="Sun Y."/>
            <person name="Zhan W."/>
            <person name="Jiang J.F."/>
            <person name="Wang Q."/>
            <person name="Zhang B."/>
            <person name="Ji P."/>
            <person name="Bell-Sakyi L."/>
            <person name="Cui X.M."/>
            <person name="Yuan T.T."/>
            <person name="Jiang B.G."/>
            <person name="Yang W.F."/>
            <person name="Lam T.T."/>
            <person name="Chang Q.C."/>
            <person name="Ding S.J."/>
            <person name="Wang X.J."/>
            <person name="Zhu J.G."/>
            <person name="Ruan X.D."/>
            <person name="Zhao L."/>
            <person name="Wei J.T."/>
            <person name="Ye R.Z."/>
            <person name="Que T.C."/>
            <person name="Du C.H."/>
            <person name="Zhou Y.H."/>
            <person name="Cheng J.X."/>
            <person name="Dai P.F."/>
            <person name="Guo W.B."/>
            <person name="Han X.H."/>
            <person name="Huang E.J."/>
            <person name="Li L.F."/>
            <person name="Wei W."/>
            <person name="Gao Y.C."/>
            <person name="Liu J.Z."/>
            <person name="Shao H.Z."/>
            <person name="Wang X."/>
            <person name="Wang C.C."/>
            <person name="Yang T.C."/>
            <person name="Huo Q.B."/>
            <person name="Li W."/>
            <person name="Chen H.Y."/>
            <person name="Chen S.E."/>
            <person name="Zhou L.G."/>
            <person name="Ni X.B."/>
            <person name="Tian J.H."/>
            <person name="Sheng Y."/>
            <person name="Liu T."/>
            <person name="Pan Y.S."/>
            <person name="Xia L.Y."/>
            <person name="Li J."/>
            <person name="Zhao F."/>
            <person name="Cao W.C."/>
        </authorList>
    </citation>
    <scope>NUCLEOTIDE SEQUENCE</scope>
    <source>
        <strain evidence="1">Rsan-2018</strain>
    </source>
</reference>
<proteinExistence type="predicted"/>
<keyword evidence="2" id="KW-1185">Reference proteome</keyword>
<reference evidence="1" key="2">
    <citation type="submission" date="2021-09" db="EMBL/GenBank/DDBJ databases">
        <authorList>
            <person name="Jia N."/>
            <person name="Wang J."/>
            <person name="Shi W."/>
            <person name="Du L."/>
            <person name="Sun Y."/>
            <person name="Zhan W."/>
            <person name="Jiang J."/>
            <person name="Wang Q."/>
            <person name="Zhang B."/>
            <person name="Ji P."/>
            <person name="Sakyi L.B."/>
            <person name="Cui X."/>
            <person name="Yuan T."/>
            <person name="Jiang B."/>
            <person name="Yang W."/>
            <person name="Lam T.T.-Y."/>
            <person name="Chang Q."/>
            <person name="Ding S."/>
            <person name="Wang X."/>
            <person name="Zhu J."/>
            <person name="Ruan X."/>
            <person name="Zhao L."/>
            <person name="Wei J."/>
            <person name="Que T."/>
            <person name="Du C."/>
            <person name="Cheng J."/>
            <person name="Dai P."/>
            <person name="Han X."/>
            <person name="Huang E."/>
            <person name="Gao Y."/>
            <person name="Liu J."/>
            <person name="Shao H."/>
            <person name="Ye R."/>
            <person name="Li L."/>
            <person name="Wei W."/>
            <person name="Wang X."/>
            <person name="Wang C."/>
            <person name="Huo Q."/>
            <person name="Li W."/>
            <person name="Guo W."/>
            <person name="Chen H."/>
            <person name="Chen S."/>
            <person name="Zhou L."/>
            <person name="Zhou L."/>
            <person name="Ni X."/>
            <person name="Tian J."/>
            <person name="Zhou Y."/>
            <person name="Sheng Y."/>
            <person name="Liu T."/>
            <person name="Pan Y."/>
            <person name="Xia L."/>
            <person name="Li J."/>
            <person name="Zhao F."/>
            <person name="Cao W."/>
        </authorList>
    </citation>
    <scope>NUCLEOTIDE SEQUENCE</scope>
    <source>
        <strain evidence="1">Rsan-2018</strain>
        <tissue evidence="1">Larvae</tissue>
    </source>
</reference>
<dbReference type="AlphaFoldDB" id="A0A9D4PQN6"/>
<comment type="caution">
    <text evidence="1">The sequence shown here is derived from an EMBL/GenBank/DDBJ whole genome shotgun (WGS) entry which is preliminary data.</text>
</comment>
<accession>A0A9D4PQN6</accession>
<organism evidence="1 2">
    <name type="scientific">Rhipicephalus sanguineus</name>
    <name type="common">Brown dog tick</name>
    <name type="synonym">Ixodes sanguineus</name>
    <dbReference type="NCBI Taxonomy" id="34632"/>
    <lineage>
        <taxon>Eukaryota</taxon>
        <taxon>Metazoa</taxon>
        <taxon>Ecdysozoa</taxon>
        <taxon>Arthropoda</taxon>
        <taxon>Chelicerata</taxon>
        <taxon>Arachnida</taxon>
        <taxon>Acari</taxon>
        <taxon>Parasitiformes</taxon>
        <taxon>Ixodida</taxon>
        <taxon>Ixodoidea</taxon>
        <taxon>Ixodidae</taxon>
        <taxon>Rhipicephalinae</taxon>
        <taxon>Rhipicephalus</taxon>
        <taxon>Rhipicephalus</taxon>
    </lineage>
</organism>
<name>A0A9D4PQN6_RHISA</name>
<gene>
    <name evidence="1" type="ORF">HPB52_006982</name>
</gene>
<dbReference type="Proteomes" id="UP000821837">
    <property type="component" value="Chromosome 5"/>
</dbReference>
<dbReference type="EMBL" id="JABSTV010001251">
    <property type="protein sequence ID" value="KAH7951237.1"/>
    <property type="molecule type" value="Genomic_DNA"/>
</dbReference>
<protein>
    <submittedName>
        <fullName evidence="1">Uncharacterized protein</fullName>
    </submittedName>
</protein>
<sequence length="450" mass="50301">MPAPNILAAGGSDWIKYASAMFDAANTYIGLNVTTAAMAALITRLQDALYVSTNALYVGRLPALDYVFPFADMSSWKVILREVPLIGMEDPVNLVGVVKVLLDKHSSVQAAALVYFSVHTANSVFYEEVRHTKQATSLVVQASFCGEQIVKLFSLWDVLSTQQITSPDRDAVVMQLFDSVAEAVVADAQVVFSEYLNSSEVRSVLRGVRVVLAIDMTAPYAHHLPYVSDNYFENVLELRDFHFQVRRINAARGLSGLHFFRKTLFESFVSRVGNHIIISAAVYPLLNFNETRVRGNRSRLNGAAINNAAVLGMLLADALWDALIKSDRWDLQTRQQLYERTLCLKEITGFILVPDMKHPLLSLQSTARAIATPGWHQRVLAFGPYSFSASQIFFMLFVLHHPCQTLRVNDDGFARDVSVFVRFVEEFRGAFGCPAPNLNWAIVCKVNWPR</sequence>
<evidence type="ECO:0000313" key="2">
    <source>
        <dbReference type="Proteomes" id="UP000821837"/>
    </source>
</evidence>